<dbReference type="PANTHER" id="PTHR33223:SF10">
    <property type="entry name" value="AMINOTRANSFERASE-LIKE PLANT MOBILE DOMAIN-CONTAINING PROTEIN"/>
    <property type="match status" value="1"/>
</dbReference>
<reference evidence="3 4" key="1">
    <citation type="submission" date="2018-04" db="EMBL/GenBank/DDBJ databases">
        <authorList>
            <person name="Vogel A."/>
        </authorList>
    </citation>
    <scope>NUCLEOTIDE SEQUENCE [LARGE SCALE GENOMIC DNA]</scope>
</reference>
<dbReference type="InterPro" id="IPR005162">
    <property type="entry name" value="Retrotrans_gag_dom"/>
</dbReference>
<evidence type="ECO:0000256" key="1">
    <source>
        <dbReference type="SAM" id="MobiDB-lite"/>
    </source>
</evidence>
<feature type="region of interest" description="Disordered" evidence="1">
    <location>
        <begin position="434"/>
        <end position="501"/>
    </location>
</feature>
<evidence type="ECO:0000313" key="3">
    <source>
        <dbReference type="EMBL" id="VFQ95451.1"/>
    </source>
</evidence>
<dbReference type="PANTHER" id="PTHR33223">
    <property type="entry name" value="CCHC-TYPE DOMAIN-CONTAINING PROTEIN"/>
    <property type="match status" value="1"/>
</dbReference>
<feature type="compositionally biased region" description="Basic and acidic residues" evidence="1">
    <location>
        <begin position="172"/>
        <end position="181"/>
    </location>
</feature>
<keyword evidence="4" id="KW-1185">Reference proteome</keyword>
<evidence type="ECO:0000313" key="4">
    <source>
        <dbReference type="Proteomes" id="UP000595140"/>
    </source>
</evidence>
<evidence type="ECO:0000259" key="2">
    <source>
        <dbReference type="Pfam" id="PF03732"/>
    </source>
</evidence>
<feature type="compositionally biased region" description="Basic and acidic residues" evidence="1">
    <location>
        <begin position="218"/>
        <end position="231"/>
    </location>
</feature>
<dbReference type="AlphaFoldDB" id="A0A484N2D1"/>
<organism evidence="3 4">
    <name type="scientific">Cuscuta campestris</name>
    <dbReference type="NCBI Taxonomy" id="132261"/>
    <lineage>
        <taxon>Eukaryota</taxon>
        <taxon>Viridiplantae</taxon>
        <taxon>Streptophyta</taxon>
        <taxon>Embryophyta</taxon>
        <taxon>Tracheophyta</taxon>
        <taxon>Spermatophyta</taxon>
        <taxon>Magnoliopsida</taxon>
        <taxon>eudicotyledons</taxon>
        <taxon>Gunneridae</taxon>
        <taxon>Pentapetalae</taxon>
        <taxon>asterids</taxon>
        <taxon>lamiids</taxon>
        <taxon>Solanales</taxon>
        <taxon>Convolvulaceae</taxon>
        <taxon>Cuscuteae</taxon>
        <taxon>Cuscuta</taxon>
        <taxon>Cuscuta subgen. Grammica</taxon>
        <taxon>Cuscuta sect. Cleistogrammica</taxon>
    </lineage>
</organism>
<feature type="region of interest" description="Disordered" evidence="1">
    <location>
        <begin position="113"/>
        <end position="190"/>
    </location>
</feature>
<sequence>MSSSQQINATSAQVQATNEGAGIPVAATIPVISAPVLPLRLSSVSTASVIRLRSGHGHVPTERGDAFSPWYVPVCSSKRGNHAPTSSDGGDVVPDADAATITFPAPAVNLTGALNAAGPSRPPQGTNPQITPDGHCVSIESDDSEWDIPRAHKKKKGKNIRPATSRNSAFERLGDREEGQRKSAKQRLGQSIAHVSAFARLGEVWEAEPARTRRSRSNRQEPARTRASRQEEEAESQPRLPVANRLTVPNDRVQQMKAKLERLEKKVKIDAPRFTGKEDPEIHLDSFNQSATMNGCIDEEKCLLFFQTLRNRATEWFNKLRPGSIDSFSDLASKFKAKFQENCTKRKKFTYLSTAGQRESENLTQFLTRWKEEVDKVEEMDDKTVLSLLLNGLRAGELYKEFCRKPPATYQEAYHTAWEFAEAETQLRAKKEAEHGYKPKPVQVKKEEAPGPSRPRHHYDPVIRVVNTEEYQEIRKAPVISPENPTGQGSGNLLPKKSTSA</sequence>
<dbReference type="Proteomes" id="UP000595140">
    <property type="component" value="Unassembled WGS sequence"/>
</dbReference>
<dbReference type="Pfam" id="PF03732">
    <property type="entry name" value="Retrotrans_gag"/>
    <property type="match status" value="1"/>
</dbReference>
<dbReference type="EMBL" id="OOIL02005599">
    <property type="protein sequence ID" value="VFQ95451.1"/>
    <property type="molecule type" value="Genomic_DNA"/>
</dbReference>
<proteinExistence type="predicted"/>
<name>A0A484N2D1_9ASTE</name>
<gene>
    <name evidence="3" type="ORF">CCAM_LOCUS37227</name>
</gene>
<feature type="domain" description="Retrotransposon gag" evidence="2">
    <location>
        <begin position="304"/>
        <end position="394"/>
    </location>
</feature>
<protein>
    <recommendedName>
        <fullName evidence="2">Retrotransposon gag domain-containing protein</fullName>
    </recommendedName>
</protein>
<feature type="region of interest" description="Disordered" evidence="1">
    <location>
        <begin position="208"/>
        <end position="249"/>
    </location>
</feature>
<accession>A0A484N2D1</accession>